<reference evidence="9" key="1">
    <citation type="submission" date="2017-09" db="EMBL/GenBank/DDBJ databases">
        <title>Depth-based differentiation of microbial function through sediment-hosted aquifers and enrichment of novel symbionts in the deep terrestrial subsurface.</title>
        <authorList>
            <person name="Probst A.J."/>
            <person name="Ladd B."/>
            <person name="Jarett J.K."/>
            <person name="Geller-Mcgrath D.E."/>
            <person name="Sieber C.M.K."/>
            <person name="Emerson J.B."/>
            <person name="Anantharaman K."/>
            <person name="Thomas B.C."/>
            <person name="Malmstrom R."/>
            <person name="Stieglmeier M."/>
            <person name="Klingl A."/>
            <person name="Woyke T."/>
            <person name="Ryan C.M."/>
            <person name="Banfield J.F."/>
        </authorList>
    </citation>
    <scope>NUCLEOTIDE SEQUENCE [LARGE SCALE GENOMIC DNA]</scope>
</reference>
<proteinExistence type="inferred from homology"/>
<feature type="transmembrane region" description="Helical" evidence="6">
    <location>
        <begin position="192"/>
        <end position="215"/>
    </location>
</feature>
<evidence type="ECO:0000256" key="6">
    <source>
        <dbReference type="RuleBase" id="RU366058"/>
    </source>
</evidence>
<organism evidence="8 9">
    <name type="scientific">candidate division WWE3 bacterium CG_4_9_14_3_um_filter_39_7</name>
    <dbReference type="NCBI Taxonomy" id="1975080"/>
    <lineage>
        <taxon>Bacteria</taxon>
        <taxon>Katanobacteria</taxon>
    </lineage>
</organism>
<evidence type="ECO:0000313" key="8">
    <source>
        <dbReference type="EMBL" id="PJA39303.1"/>
    </source>
</evidence>
<keyword evidence="3 6" id="KW-0812">Transmembrane</keyword>
<name>A0A2M7X096_UNCKA</name>
<accession>A0A2M7X096</accession>
<dbReference type="Pfam" id="PF09335">
    <property type="entry name" value="VTT_dom"/>
    <property type="match status" value="1"/>
</dbReference>
<sequence>MDFRSYVIQLKNPKVLLKGSALILLVIGLPLWLFSFTGSPDFKTFVVSIGPFGPLVVIIYTIFSHVFAPVIGSPVAVLSFTMYGVPKTMYYMYVGGLFSSIINYWLAHTYGRKLVLKFSGQKTMEQIDFFAEHLGNRVLILSRFFAGGLFDVISYAAGITSMKFSDYYFITVIVSGVSTFITGYIFRNFDFTSPVIVLEWLAFLVILGGGFGIIFKKIIPYIKEHQVTKS</sequence>
<dbReference type="InterPro" id="IPR015414">
    <property type="entry name" value="TMEM64"/>
</dbReference>
<feature type="transmembrane region" description="Helical" evidence="6">
    <location>
        <begin position="167"/>
        <end position="186"/>
    </location>
</feature>
<dbReference type="PANTHER" id="PTHR12677">
    <property type="entry name" value="GOLGI APPARATUS MEMBRANE PROTEIN TVP38-RELATED"/>
    <property type="match status" value="1"/>
</dbReference>
<dbReference type="EMBL" id="PFWZ01000185">
    <property type="protein sequence ID" value="PJA39303.1"/>
    <property type="molecule type" value="Genomic_DNA"/>
</dbReference>
<feature type="domain" description="VTT" evidence="7">
    <location>
        <begin position="72"/>
        <end position="186"/>
    </location>
</feature>
<comment type="caution">
    <text evidence="8">The sequence shown here is derived from an EMBL/GenBank/DDBJ whole genome shotgun (WGS) entry which is preliminary data.</text>
</comment>
<keyword evidence="4 6" id="KW-1133">Transmembrane helix</keyword>
<feature type="transmembrane region" description="Helical" evidence="6">
    <location>
        <begin position="90"/>
        <end position="107"/>
    </location>
</feature>
<dbReference type="Proteomes" id="UP000231195">
    <property type="component" value="Unassembled WGS sequence"/>
</dbReference>
<dbReference type="AlphaFoldDB" id="A0A2M7X096"/>
<protein>
    <recommendedName>
        <fullName evidence="6">TVP38/TMEM64 family membrane protein</fullName>
    </recommendedName>
</protein>
<evidence type="ECO:0000256" key="1">
    <source>
        <dbReference type="ARBA" id="ARBA00004651"/>
    </source>
</evidence>
<evidence type="ECO:0000313" key="9">
    <source>
        <dbReference type="Proteomes" id="UP000231195"/>
    </source>
</evidence>
<evidence type="ECO:0000256" key="2">
    <source>
        <dbReference type="ARBA" id="ARBA00022475"/>
    </source>
</evidence>
<evidence type="ECO:0000256" key="4">
    <source>
        <dbReference type="ARBA" id="ARBA00022989"/>
    </source>
</evidence>
<evidence type="ECO:0000256" key="5">
    <source>
        <dbReference type="ARBA" id="ARBA00023136"/>
    </source>
</evidence>
<keyword evidence="5 6" id="KW-0472">Membrane</keyword>
<comment type="subcellular location">
    <subcellularLocation>
        <location evidence="1 6">Cell membrane</location>
        <topology evidence="1 6">Multi-pass membrane protein</topology>
    </subcellularLocation>
</comment>
<feature type="transmembrane region" description="Helical" evidence="6">
    <location>
        <begin position="15"/>
        <end position="35"/>
    </location>
</feature>
<evidence type="ECO:0000259" key="7">
    <source>
        <dbReference type="Pfam" id="PF09335"/>
    </source>
</evidence>
<evidence type="ECO:0000256" key="3">
    <source>
        <dbReference type="ARBA" id="ARBA00022692"/>
    </source>
</evidence>
<gene>
    <name evidence="8" type="ORF">CO179_05540</name>
</gene>
<keyword evidence="2 6" id="KW-1003">Cell membrane</keyword>
<feature type="transmembrane region" description="Helical" evidence="6">
    <location>
        <begin position="55"/>
        <end position="78"/>
    </location>
</feature>
<dbReference type="InterPro" id="IPR032816">
    <property type="entry name" value="VTT_dom"/>
</dbReference>
<dbReference type="PANTHER" id="PTHR12677:SF59">
    <property type="entry name" value="GOLGI APPARATUS MEMBRANE PROTEIN TVP38-RELATED"/>
    <property type="match status" value="1"/>
</dbReference>
<dbReference type="GO" id="GO:0005886">
    <property type="term" value="C:plasma membrane"/>
    <property type="evidence" value="ECO:0007669"/>
    <property type="project" value="UniProtKB-SubCell"/>
</dbReference>
<comment type="similarity">
    <text evidence="6">Belongs to the TVP38/TMEM64 family.</text>
</comment>